<proteinExistence type="predicted"/>
<evidence type="ECO:0000256" key="2">
    <source>
        <dbReference type="SAM" id="SignalP"/>
    </source>
</evidence>
<keyword evidence="1" id="KW-0812">Transmembrane</keyword>
<protein>
    <recommendedName>
        <fullName evidence="4">Secreted protein</fullName>
    </recommendedName>
</protein>
<organism evidence="3">
    <name type="scientific">Anopheles darlingi</name>
    <name type="common">Mosquito</name>
    <dbReference type="NCBI Taxonomy" id="43151"/>
    <lineage>
        <taxon>Eukaryota</taxon>
        <taxon>Metazoa</taxon>
        <taxon>Ecdysozoa</taxon>
        <taxon>Arthropoda</taxon>
        <taxon>Hexapoda</taxon>
        <taxon>Insecta</taxon>
        <taxon>Pterygota</taxon>
        <taxon>Neoptera</taxon>
        <taxon>Endopterygota</taxon>
        <taxon>Diptera</taxon>
        <taxon>Nematocera</taxon>
        <taxon>Culicoidea</taxon>
        <taxon>Culicidae</taxon>
        <taxon>Anophelinae</taxon>
        <taxon>Anopheles</taxon>
    </lineage>
</organism>
<dbReference type="EMBL" id="GGFL01007759">
    <property type="protein sequence ID" value="MBW71937.1"/>
    <property type="molecule type" value="Transcribed_RNA"/>
</dbReference>
<evidence type="ECO:0000313" key="3">
    <source>
        <dbReference type="EMBL" id="MBW71937.1"/>
    </source>
</evidence>
<keyword evidence="1" id="KW-0472">Membrane</keyword>
<evidence type="ECO:0000256" key="1">
    <source>
        <dbReference type="SAM" id="Phobius"/>
    </source>
</evidence>
<feature type="transmembrane region" description="Helical" evidence="1">
    <location>
        <begin position="56"/>
        <end position="76"/>
    </location>
</feature>
<evidence type="ECO:0008006" key="4">
    <source>
        <dbReference type="Google" id="ProtNLM"/>
    </source>
</evidence>
<reference evidence="3" key="1">
    <citation type="submission" date="2018-01" db="EMBL/GenBank/DDBJ databases">
        <title>An insight into the sialome of Amazonian anophelines.</title>
        <authorList>
            <person name="Ribeiro J.M."/>
            <person name="Scarpassa V."/>
            <person name="Calvo E."/>
        </authorList>
    </citation>
    <scope>NUCLEOTIDE SEQUENCE</scope>
</reference>
<feature type="signal peptide" evidence="2">
    <location>
        <begin position="1"/>
        <end position="23"/>
    </location>
</feature>
<keyword evidence="1" id="KW-1133">Transmembrane helix</keyword>
<dbReference type="AlphaFoldDB" id="A0A2M4D315"/>
<name>A0A2M4D315_ANODA</name>
<keyword evidence="2" id="KW-0732">Signal</keyword>
<accession>A0A2M4D315</accession>
<sequence length="84" mass="9842">MFRILLITLLVVFSLTLWLSALCSIPSCLNYAAPSPITYLYTSPPLRAPIIMVPLSINRNLFFLFVFFCFCFSLRFPRPQWVRY</sequence>
<feature type="chain" id="PRO_5014973412" description="Secreted protein" evidence="2">
    <location>
        <begin position="24"/>
        <end position="84"/>
    </location>
</feature>